<reference evidence="8 9" key="1">
    <citation type="journal article" date="2019" name="Sci. Rep.">
        <title>A high-quality genome of Eragrostis curvula grass provides insights into Poaceae evolution and supports new strategies to enhance forage quality.</title>
        <authorList>
            <person name="Carballo J."/>
            <person name="Santos B.A.C.M."/>
            <person name="Zappacosta D."/>
            <person name="Garbus I."/>
            <person name="Selva J.P."/>
            <person name="Gallo C.A."/>
            <person name="Diaz A."/>
            <person name="Albertini E."/>
            <person name="Caccamo M."/>
            <person name="Echenique V."/>
        </authorList>
    </citation>
    <scope>NUCLEOTIDE SEQUENCE [LARGE SCALE GENOMIC DNA]</scope>
    <source>
        <strain evidence="9">cv. Victoria</strain>
        <tissue evidence="8">Leaf</tissue>
    </source>
</reference>
<evidence type="ECO:0000256" key="2">
    <source>
        <dbReference type="ARBA" id="ARBA00022614"/>
    </source>
</evidence>
<comment type="caution">
    <text evidence="8">The sequence shown here is derived from an EMBL/GenBank/DDBJ whole genome shotgun (WGS) entry which is preliminary data.</text>
</comment>
<dbReference type="EMBL" id="RWGY01000007">
    <property type="protein sequence ID" value="TVU38947.1"/>
    <property type="molecule type" value="Genomic_DNA"/>
</dbReference>
<feature type="domain" description="Disease resistance N-terminal" evidence="7">
    <location>
        <begin position="7"/>
        <end position="91"/>
    </location>
</feature>
<dbReference type="GO" id="GO:0043531">
    <property type="term" value="F:ADP binding"/>
    <property type="evidence" value="ECO:0007669"/>
    <property type="project" value="InterPro"/>
</dbReference>
<feature type="non-terminal residue" evidence="8">
    <location>
        <position position="1"/>
    </location>
</feature>
<dbReference type="GO" id="GO:0006952">
    <property type="term" value="P:defense response"/>
    <property type="evidence" value="ECO:0007669"/>
    <property type="project" value="UniProtKB-KW"/>
</dbReference>
<keyword evidence="5" id="KW-0611">Plant defense</keyword>
<keyword evidence="4" id="KW-0547">Nucleotide-binding</keyword>
<evidence type="ECO:0008006" key="10">
    <source>
        <dbReference type="Google" id="ProtNLM"/>
    </source>
</evidence>
<feature type="domain" description="NB-ARC" evidence="6">
    <location>
        <begin position="178"/>
        <end position="276"/>
    </location>
</feature>
<dbReference type="InterPro" id="IPR038005">
    <property type="entry name" value="RX-like_CC"/>
</dbReference>
<proteinExistence type="inferred from homology"/>
<dbReference type="PANTHER" id="PTHR19338:SF67">
    <property type="entry name" value="AAA+ ATPASE DOMAIN-CONTAINING PROTEIN"/>
    <property type="match status" value="1"/>
</dbReference>
<evidence type="ECO:0000313" key="8">
    <source>
        <dbReference type="EMBL" id="TVU38947.1"/>
    </source>
</evidence>
<evidence type="ECO:0000313" key="9">
    <source>
        <dbReference type="Proteomes" id="UP000324897"/>
    </source>
</evidence>
<dbReference type="Proteomes" id="UP000324897">
    <property type="component" value="Chromosome 4"/>
</dbReference>
<name>A0A5J9VTH5_9POAL</name>
<dbReference type="Gene3D" id="1.20.5.4130">
    <property type="match status" value="1"/>
</dbReference>
<comment type="similarity">
    <text evidence="1">Belongs to the disease resistance NB-LRR family.</text>
</comment>
<dbReference type="OrthoDB" id="690251at2759"/>
<dbReference type="Gramene" id="TVU38947">
    <property type="protein sequence ID" value="TVU38947"/>
    <property type="gene ID" value="EJB05_12344"/>
</dbReference>
<evidence type="ECO:0000256" key="3">
    <source>
        <dbReference type="ARBA" id="ARBA00022737"/>
    </source>
</evidence>
<dbReference type="CDD" id="cd14798">
    <property type="entry name" value="RX-CC_like"/>
    <property type="match status" value="1"/>
</dbReference>
<evidence type="ECO:0000259" key="6">
    <source>
        <dbReference type="Pfam" id="PF00931"/>
    </source>
</evidence>
<evidence type="ECO:0000256" key="1">
    <source>
        <dbReference type="ARBA" id="ARBA00008894"/>
    </source>
</evidence>
<dbReference type="InterPro" id="IPR002182">
    <property type="entry name" value="NB-ARC"/>
</dbReference>
<dbReference type="AlphaFoldDB" id="A0A5J9VTH5"/>
<keyword evidence="3" id="KW-0677">Repeat</keyword>
<evidence type="ECO:0000256" key="5">
    <source>
        <dbReference type="ARBA" id="ARBA00022821"/>
    </source>
</evidence>
<evidence type="ECO:0000256" key="4">
    <source>
        <dbReference type="ARBA" id="ARBA00022741"/>
    </source>
</evidence>
<keyword evidence="9" id="KW-1185">Reference proteome</keyword>
<keyword evidence="2" id="KW-0433">Leucine-rich repeat</keyword>
<dbReference type="Pfam" id="PF18052">
    <property type="entry name" value="Rx_N"/>
    <property type="match status" value="1"/>
</dbReference>
<sequence>MDLVMGAMDRLLPKLLWLLGDEYKLQTGVKKQMKFITRELESVHAFLRKVADVPRDELDEQVKVWAREVREASYDMEDVLDTFLVHVEGCEPANPSRLKRALQKLSNLFSKGKARHDVSCAIEEIKNTLEEVANRRLRYRIDDIVVNHVTTTSTIDPRLHAMYKEVAKLVGINKPRDDVIAMLSSKGDGIAPRKKIVAIVGMGGLGKTTLAKAVYDKVREDYECGAFIPVGRKPNLMKVLMDILYELDKNEYEDIHTKNRDERQLIDNLREFLMNKSDTKAL</sequence>
<organism evidence="8 9">
    <name type="scientific">Eragrostis curvula</name>
    <name type="common">weeping love grass</name>
    <dbReference type="NCBI Taxonomy" id="38414"/>
    <lineage>
        <taxon>Eukaryota</taxon>
        <taxon>Viridiplantae</taxon>
        <taxon>Streptophyta</taxon>
        <taxon>Embryophyta</taxon>
        <taxon>Tracheophyta</taxon>
        <taxon>Spermatophyta</taxon>
        <taxon>Magnoliopsida</taxon>
        <taxon>Liliopsida</taxon>
        <taxon>Poales</taxon>
        <taxon>Poaceae</taxon>
        <taxon>PACMAD clade</taxon>
        <taxon>Chloridoideae</taxon>
        <taxon>Eragrostideae</taxon>
        <taxon>Eragrostidinae</taxon>
        <taxon>Eragrostis</taxon>
    </lineage>
</organism>
<dbReference type="Gene3D" id="3.40.50.300">
    <property type="entry name" value="P-loop containing nucleotide triphosphate hydrolases"/>
    <property type="match status" value="1"/>
</dbReference>
<dbReference type="SUPFAM" id="SSF52540">
    <property type="entry name" value="P-loop containing nucleoside triphosphate hydrolases"/>
    <property type="match status" value="1"/>
</dbReference>
<accession>A0A5J9VTH5</accession>
<dbReference type="Pfam" id="PF00931">
    <property type="entry name" value="NB-ARC"/>
    <property type="match status" value="1"/>
</dbReference>
<dbReference type="PANTHER" id="PTHR19338">
    <property type="entry name" value="TRANSLOCASE OF INNER MITOCHONDRIAL MEMBRANE 13 HOMOLOG"/>
    <property type="match status" value="1"/>
</dbReference>
<dbReference type="InterPro" id="IPR027417">
    <property type="entry name" value="P-loop_NTPase"/>
</dbReference>
<dbReference type="InterPro" id="IPR041118">
    <property type="entry name" value="Rx_N"/>
</dbReference>
<evidence type="ECO:0000259" key="7">
    <source>
        <dbReference type="Pfam" id="PF18052"/>
    </source>
</evidence>
<gene>
    <name evidence="8" type="ORF">EJB05_12344</name>
</gene>
<protein>
    <recommendedName>
        <fullName evidence="10">Rx N-terminal domain-containing protein</fullName>
    </recommendedName>
</protein>